<dbReference type="KEGG" id="qsa:O6P43_004205"/>
<organism evidence="2 3">
    <name type="scientific">Quillaja saponaria</name>
    <name type="common">Soap bark tree</name>
    <dbReference type="NCBI Taxonomy" id="32244"/>
    <lineage>
        <taxon>Eukaryota</taxon>
        <taxon>Viridiplantae</taxon>
        <taxon>Streptophyta</taxon>
        <taxon>Embryophyta</taxon>
        <taxon>Tracheophyta</taxon>
        <taxon>Spermatophyta</taxon>
        <taxon>Magnoliopsida</taxon>
        <taxon>eudicotyledons</taxon>
        <taxon>Gunneridae</taxon>
        <taxon>Pentapetalae</taxon>
        <taxon>rosids</taxon>
        <taxon>fabids</taxon>
        <taxon>Fabales</taxon>
        <taxon>Quillajaceae</taxon>
        <taxon>Quillaja</taxon>
    </lineage>
</organism>
<evidence type="ECO:0000313" key="2">
    <source>
        <dbReference type="EMBL" id="KAJ7974075.1"/>
    </source>
</evidence>
<gene>
    <name evidence="2" type="ORF">O6P43_004205</name>
</gene>
<dbReference type="Pfam" id="PF00462">
    <property type="entry name" value="Glutaredoxin"/>
    <property type="match status" value="1"/>
</dbReference>
<accession>A0AAD7Q3A1</accession>
<evidence type="ECO:0000259" key="1">
    <source>
        <dbReference type="Pfam" id="PF00462"/>
    </source>
</evidence>
<dbReference type="EMBL" id="JARAOO010000003">
    <property type="protein sequence ID" value="KAJ7974075.1"/>
    <property type="molecule type" value="Genomic_DNA"/>
</dbReference>
<reference evidence="2" key="1">
    <citation type="journal article" date="2023" name="Science">
        <title>Elucidation of the pathway for biosynthesis of saponin adjuvants from the soapbark tree.</title>
        <authorList>
            <person name="Reed J."/>
            <person name="Orme A."/>
            <person name="El-Demerdash A."/>
            <person name="Owen C."/>
            <person name="Martin L.B.B."/>
            <person name="Misra R.C."/>
            <person name="Kikuchi S."/>
            <person name="Rejzek M."/>
            <person name="Martin A.C."/>
            <person name="Harkess A."/>
            <person name="Leebens-Mack J."/>
            <person name="Louveau T."/>
            <person name="Stephenson M.J."/>
            <person name="Osbourn A."/>
        </authorList>
    </citation>
    <scope>NUCLEOTIDE SEQUENCE</scope>
    <source>
        <strain evidence="2">S10</strain>
    </source>
</reference>
<dbReference type="InterPro" id="IPR002109">
    <property type="entry name" value="Glutaredoxin"/>
</dbReference>
<evidence type="ECO:0000313" key="3">
    <source>
        <dbReference type="Proteomes" id="UP001163823"/>
    </source>
</evidence>
<dbReference type="PROSITE" id="PS51354">
    <property type="entry name" value="GLUTAREDOXIN_2"/>
    <property type="match status" value="1"/>
</dbReference>
<sequence>MMISTLDACGRVKRVLQGYRVRLEERDLWEGQSQGYLNELKELWDRRVVLPSVFVKGRYSGGIRDRVGSTPPGTYRGTCEQMSIIQPMLV</sequence>
<dbReference type="Proteomes" id="UP001163823">
    <property type="component" value="Chromosome 3"/>
</dbReference>
<feature type="domain" description="Glutaredoxin" evidence="1">
    <location>
        <begin position="8"/>
        <end position="59"/>
    </location>
</feature>
<dbReference type="Gene3D" id="3.40.30.10">
    <property type="entry name" value="Glutaredoxin"/>
    <property type="match status" value="1"/>
</dbReference>
<dbReference type="AlphaFoldDB" id="A0AAD7Q3A1"/>
<keyword evidence="3" id="KW-1185">Reference proteome</keyword>
<name>A0AAD7Q3A1_QUISA</name>
<proteinExistence type="predicted"/>
<protein>
    <submittedName>
        <fullName evidence="2">Glutaredoxin</fullName>
    </submittedName>
</protein>
<dbReference type="InterPro" id="IPR036249">
    <property type="entry name" value="Thioredoxin-like_sf"/>
</dbReference>
<dbReference type="SUPFAM" id="SSF52833">
    <property type="entry name" value="Thioredoxin-like"/>
    <property type="match status" value="1"/>
</dbReference>
<comment type="caution">
    <text evidence="2">The sequence shown here is derived from an EMBL/GenBank/DDBJ whole genome shotgun (WGS) entry which is preliminary data.</text>
</comment>